<dbReference type="InterPro" id="IPR058781">
    <property type="entry name" value="HH_AprE-like"/>
</dbReference>
<comment type="subcellular location">
    <subcellularLocation>
        <location evidence="1 9">Cell inner membrane</location>
        <topology evidence="1 9">Single-pass membrane protein</topology>
    </subcellularLocation>
</comment>
<comment type="similarity">
    <text evidence="2 9">Belongs to the membrane fusion protein (MFP) (TC 8.A.1) family.</text>
</comment>
<feature type="domain" description="AprE-like long alpha-helical hairpin" evidence="11">
    <location>
        <begin position="99"/>
        <end position="277"/>
    </location>
</feature>
<evidence type="ECO:0000313" key="14">
    <source>
        <dbReference type="Proteomes" id="UP001196565"/>
    </source>
</evidence>
<feature type="domain" description="AprE-like beta-barrel" evidence="12">
    <location>
        <begin position="322"/>
        <end position="410"/>
    </location>
</feature>
<keyword evidence="7" id="KW-1133">Transmembrane helix</keyword>
<keyword evidence="4 9" id="KW-1003">Cell membrane</keyword>
<evidence type="ECO:0000256" key="8">
    <source>
        <dbReference type="ARBA" id="ARBA00023136"/>
    </source>
</evidence>
<evidence type="ECO:0000313" key="13">
    <source>
        <dbReference type="EMBL" id="MBW6397558.1"/>
    </source>
</evidence>
<dbReference type="InterPro" id="IPR010129">
    <property type="entry name" value="T1SS_HlyD"/>
</dbReference>
<feature type="coiled-coil region" evidence="10">
    <location>
        <begin position="209"/>
        <end position="279"/>
    </location>
</feature>
<evidence type="ECO:0000256" key="1">
    <source>
        <dbReference type="ARBA" id="ARBA00004377"/>
    </source>
</evidence>
<dbReference type="Pfam" id="PF25994">
    <property type="entry name" value="HH_AprE"/>
    <property type="match status" value="1"/>
</dbReference>
<dbReference type="InterPro" id="IPR058982">
    <property type="entry name" value="Beta-barrel_AprE"/>
</dbReference>
<dbReference type="Gene3D" id="2.40.50.100">
    <property type="match status" value="1"/>
</dbReference>
<dbReference type="NCBIfam" id="TIGR01843">
    <property type="entry name" value="type_I_hlyD"/>
    <property type="match status" value="1"/>
</dbReference>
<dbReference type="InterPro" id="IPR050739">
    <property type="entry name" value="MFP"/>
</dbReference>
<organism evidence="13 14">
    <name type="scientific">Roseomonas alba</name>
    <dbReference type="NCBI Taxonomy" id="2846776"/>
    <lineage>
        <taxon>Bacteria</taxon>
        <taxon>Pseudomonadati</taxon>
        <taxon>Pseudomonadota</taxon>
        <taxon>Alphaproteobacteria</taxon>
        <taxon>Acetobacterales</taxon>
        <taxon>Roseomonadaceae</taxon>
        <taxon>Roseomonas</taxon>
    </lineage>
</organism>
<proteinExistence type="inferred from homology"/>
<keyword evidence="5 9" id="KW-0997">Cell inner membrane</keyword>
<evidence type="ECO:0000256" key="9">
    <source>
        <dbReference type="RuleBase" id="RU365093"/>
    </source>
</evidence>
<evidence type="ECO:0000256" key="3">
    <source>
        <dbReference type="ARBA" id="ARBA00022448"/>
    </source>
</evidence>
<reference evidence="13 14" key="1">
    <citation type="submission" date="2021-07" db="EMBL/GenBank/DDBJ databases">
        <authorList>
            <person name="So Y."/>
        </authorList>
    </citation>
    <scope>NUCLEOTIDE SEQUENCE [LARGE SCALE GENOMIC DNA]</scope>
    <source>
        <strain evidence="13 14">HJA6</strain>
    </source>
</reference>
<keyword evidence="6" id="KW-0812">Transmembrane</keyword>
<evidence type="ECO:0000256" key="2">
    <source>
        <dbReference type="ARBA" id="ARBA00009477"/>
    </source>
</evidence>
<evidence type="ECO:0000256" key="4">
    <source>
        <dbReference type="ARBA" id="ARBA00022475"/>
    </source>
</evidence>
<keyword evidence="3 9" id="KW-0813">Transport</keyword>
<dbReference type="PANTHER" id="PTHR30386:SF26">
    <property type="entry name" value="TRANSPORT PROTEIN COMB"/>
    <property type="match status" value="1"/>
</dbReference>
<dbReference type="PANTHER" id="PTHR30386">
    <property type="entry name" value="MEMBRANE FUSION SUBUNIT OF EMRAB-TOLC MULTIDRUG EFFLUX PUMP"/>
    <property type="match status" value="1"/>
</dbReference>
<accession>A0ABS7A5I7</accession>
<comment type="caution">
    <text evidence="13">The sequence shown here is derived from an EMBL/GenBank/DDBJ whole genome shotgun (WGS) entry which is preliminary data.</text>
</comment>
<evidence type="ECO:0000256" key="5">
    <source>
        <dbReference type="ARBA" id="ARBA00022519"/>
    </source>
</evidence>
<dbReference type="SUPFAM" id="SSF111369">
    <property type="entry name" value="HlyD-like secretion proteins"/>
    <property type="match status" value="1"/>
</dbReference>
<name>A0ABS7A5I7_9PROT</name>
<protein>
    <recommendedName>
        <fullName evidence="9">Membrane fusion protein (MFP) family protein</fullName>
    </recommendedName>
</protein>
<sequence length="441" mass="48569">MPARFGAFQPEAIALEQQPPRILSRLVLYAAAALIASAVTWAGLSHVDRVVVATGRLVSTTPNLVVQPLETSVIRTLNVAPGDVVRAGATLATLDPTFAAADLASLQVRLAARSALVARLEAELEDRDYTPGPSADAEQRLQAASFAQRHAFRQARLAEFDARISSTEASIATSHRDQEVLAARLEVLRELEAMRAQLLATQIGSRVLLLETRNNRLELEGRLEHLRANLDELTQDVRRAQAERRGFVEDQRQQMFEELVRMRADRDSAREELAKAELRRSMVVLTAPTDAVVLEVASRSVGSVVREAEALFTLVPLDAVLEAELTIPPADIGRLEVGQRVRLKFDAFPYQEHGSADGQLRTISEGAFPRDRERDPQAGTGETAYRGRVALEHITLRGIPEPIRLLPGMTLVGEAEVGRRNLLAYFAYPLLRGLDESLREP</sequence>
<gene>
    <name evidence="13" type="ORF">KPL78_06855</name>
</gene>
<dbReference type="Gene3D" id="2.40.30.170">
    <property type="match status" value="1"/>
</dbReference>
<evidence type="ECO:0000256" key="7">
    <source>
        <dbReference type="ARBA" id="ARBA00022989"/>
    </source>
</evidence>
<keyword evidence="10" id="KW-0175">Coiled coil</keyword>
<evidence type="ECO:0000256" key="10">
    <source>
        <dbReference type="SAM" id="Coils"/>
    </source>
</evidence>
<keyword evidence="14" id="KW-1185">Reference proteome</keyword>
<evidence type="ECO:0000259" key="11">
    <source>
        <dbReference type="Pfam" id="PF25994"/>
    </source>
</evidence>
<evidence type="ECO:0000256" key="6">
    <source>
        <dbReference type="ARBA" id="ARBA00022692"/>
    </source>
</evidence>
<dbReference type="PRINTS" id="PR01490">
    <property type="entry name" value="RTXTOXIND"/>
</dbReference>
<dbReference type="Proteomes" id="UP001196565">
    <property type="component" value="Unassembled WGS sequence"/>
</dbReference>
<evidence type="ECO:0000259" key="12">
    <source>
        <dbReference type="Pfam" id="PF26002"/>
    </source>
</evidence>
<dbReference type="EMBL" id="JAHYBZ010000002">
    <property type="protein sequence ID" value="MBW6397558.1"/>
    <property type="molecule type" value="Genomic_DNA"/>
</dbReference>
<dbReference type="Pfam" id="PF26002">
    <property type="entry name" value="Beta-barrel_AprE"/>
    <property type="match status" value="1"/>
</dbReference>
<keyword evidence="8" id="KW-0472">Membrane</keyword>